<proteinExistence type="predicted"/>
<evidence type="ECO:0000313" key="2">
    <source>
        <dbReference type="Proteomes" id="UP000828048"/>
    </source>
</evidence>
<organism evidence="1 2">
    <name type="scientific">Vaccinium darrowii</name>
    <dbReference type="NCBI Taxonomy" id="229202"/>
    <lineage>
        <taxon>Eukaryota</taxon>
        <taxon>Viridiplantae</taxon>
        <taxon>Streptophyta</taxon>
        <taxon>Embryophyta</taxon>
        <taxon>Tracheophyta</taxon>
        <taxon>Spermatophyta</taxon>
        <taxon>Magnoliopsida</taxon>
        <taxon>eudicotyledons</taxon>
        <taxon>Gunneridae</taxon>
        <taxon>Pentapetalae</taxon>
        <taxon>asterids</taxon>
        <taxon>Ericales</taxon>
        <taxon>Ericaceae</taxon>
        <taxon>Vaccinioideae</taxon>
        <taxon>Vaccinieae</taxon>
        <taxon>Vaccinium</taxon>
    </lineage>
</organism>
<evidence type="ECO:0000313" key="1">
    <source>
        <dbReference type="EMBL" id="KAH7866599.1"/>
    </source>
</evidence>
<dbReference type="Proteomes" id="UP000828048">
    <property type="component" value="Chromosome 9"/>
</dbReference>
<dbReference type="EMBL" id="CM037159">
    <property type="protein sequence ID" value="KAH7866599.1"/>
    <property type="molecule type" value="Genomic_DNA"/>
</dbReference>
<protein>
    <submittedName>
        <fullName evidence="1">Uncharacterized protein</fullName>
    </submittedName>
</protein>
<comment type="caution">
    <text evidence="1">The sequence shown here is derived from an EMBL/GenBank/DDBJ whole genome shotgun (WGS) entry which is preliminary data.</text>
</comment>
<accession>A0ACB7ZLV2</accession>
<sequence>MEMNKYFLVALSLALVFGLGESFDFHEKELESEESLWDLYERWRSHHTVSRDLDEKHRRFNVFKHNVNYVHNFNKEDKPYKLKLNRFADMTNHEFKSVFAGSKIKHHRTLRGSSCGSGSFMYENVDVVPPSVDWRKKGAVTNVKDQGQCGSCWAFSTVVGVEGINQIKTKKLISLSEQELIDCDTKENQGCNGGLMEVALEFVKQRGGLTTEDNYPYNAADGSCDASKANSPVVSIDGHEVVPVNDEDALLKAAANQPISVAIDAGGSDFQFYSEGVFTGDCGTELDHGVAIVGYGTTLDGTKYWIVKNSWGAEWGEKGYIRMERGISAKEGKCGIAIEASYPIKSTSDNPTTSVSYKDEL</sequence>
<name>A0ACB7ZLV2_9ERIC</name>
<keyword evidence="2" id="KW-1185">Reference proteome</keyword>
<reference evidence="1 2" key="1">
    <citation type="journal article" date="2021" name="Hortic Res">
        <title>High-quality reference genome and annotation aids understanding of berry development for evergreen blueberry (Vaccinium darrowii).</title>
        <authorList>
            <person name="Yu J."/>
            <person name="Hulse-Kemp A.M."/>
            <person name="Babiker E."/>
            <person name="Staton M."/>
        </authorList>
    </citation>
    <scope>NUCLEOTIDE SEQUENCE [LARGE SCALE GENOMIC DNA]</scope>
    <source>
        <strain evidence="2">cv. NJ 8807/NJ 8810</strain>
        <tissue evidence="1">Young leaf</tissue>
    </source>
</reference>
<gene>
    <name evidence="1" type="ORF">Vadar_022571</name>
</gene>